<accession>A0A918K269</accession>
<protein>
    <recommendedName>
        <fullName evidence="4">HTH araC/xylS-type domain-containing protein</fullName>
    </recommendedName>
</protein>
<dbReference type="SMART" id="SM00342">
    <property type="entry name" value="HTH_ARAC"/>
    <property type="match status" value="1"/>
</dbReference>
<evidence type="ECO:0000313" key="6">
    <source>
        <dbReference type="Proteomes" id="UP000626148"/>
    </source>
</evidence>
<dbReference type="RefSeq" id="WP_373300849.1">
    <property type="nucleotide sequence ID" value="NZ_BMXR01000002.1"/>
</dbReference>
<reference evidence="5" key="2">
    <citation type="submission" date="2020-09" db="EMBL/GenBank/DDBJ databases">
        <authorList>
            <person name="Sun Q."/>
            <person name="Kim S."/>
        </authorList>
    </citation>
    <scope>NUCLEOTIDE SEQUENCE</scope>
    <source>
        <strain evidence="5">KCTC 22169</strain>
    </source>
</reference>
<evidence type="ECO:0000256" key="1">
    <source>
        <dbReference type="ARBA" id="ARBA00023015"/>
    </source>
</evidence>
<dbReference type="InterPro" id="IPR009057">
    <property type="entry name" value="Homeodomain-like_sf"/>
</dbReference>
<dbReference type="InterPro" id="IPR018060">
    <property type="entry name" value="HTH_AraC"/>
</dbReference>
<name>A0A918K269_9GAMM</name>
<evidence type="ECO:0000256" key="3">
    <source>
        <dbReference type="ARBA" id="ARBA00023163"/>
    </source>
</evidence>
<dbReference type="GO" id="GO:0043565">
    <property type="term" value="F:sequence-specific DNA binding"/>
    <property type="evidence" value="ECO:0007669"/>
    <property type="project" value="InterPro"/>
</dbReference>
<organism evidence="5 6">
    <name type="scientific">Saccharospirillum salsuginis</name>
    <dbReference type="NCBI Taxonomy" id="418750"/>
    <lineage>
        <taxon>Bacteria</taxon>
        <taxon>Pseudomonadati</taxon>
        <taxon>Pseudomonadota</taxon>
        <taxon>Gammaproteobacteria</taxon>
        <taxon>Oceanospirillales</taxon>
        <taxon>Saccharospirillaceae</taxon>
        <taxon>Saccharospirillum</taxon>
    </lineage>
</organism>
<keyword evidence="6" id="KW-1185">Reference proteome</keyword>
<dbReference type="SUPFAM" id="SSF46689">
    <property type="entry name" value="Homeodomain-like"/>
    <property type="match status" value="2"/>
</dbReference>
<evidence type="ECO:0000259" key="4">
    <source>
        <dbReference type="PROSITE" id="PS01124"/>
    </source>
</evidence>
<keyword evidence="2" id="KW-0238">DNA-binding</keyword>
<keyword evidence="3" id="KW-0804">Transcription</keyword>
<dbReference type="PROSITE" id="PS01124">
    <property type="entry name" value="HTH_ARAC_FAMILY_2"/>
    <property type="match status" value="1"/>
</dbReference>
<dbReference type="Pfam" id="PF12833">
    <property type="entry name" value="HTH_18"/>
    <property type="match status" value="1"/>
</dbReference>
<feature type="domain" description="HTH araC/xylS-type" evidence="4">
    <location>
        <begin position="11"/>
        <end position="109"/>
    </location>
</feature>
<evidence type="ECO:0000256" key="2">
    <source>
        <dbReference type="ARBA" id="ARBA00023125"/>
    </source>
</evidence>
<keyword evidence="1" id="KW-0805">Transcription regulation</keyword>
<sequence length="137" mass="15594">MLHKHLLNRLCKARVLLRQADADSLSVPEVARSVGLSTFHFIRLYKSVFGETPNQCQIRARIDKAKDWLLTTDISVTRICMDTGCSSTGSFTTQFKQQVGLSPRAFRYRYRSQRKVRPTLPDSLIPGCFSLMPGKMK</sequence>
<dbReference type="Proteomes" id="UP000626148">
    <property type="component" value="Unassembled WGS sequence"/>
</dbReference>
<gene>
    <name evidence="5" type="ORF">GCM10007392_06570</name>
</gene>
<reference evidence="5" key="1">
    <citation type="journal article" date="2014" name="Int. J. Syst. Evol. Microbiol.">
        <title>Complete genome sequence of Corynebacterium casei LMG S-19264T (=DSM 44701T), isolated from a smear-ripened cheese.</title>
        <authorList>
            <consortium name="US DOE Joint Genome Institute (JGI-PGF)"/>
            <person name="Walter F."/>
            <person name="Albersmeier A."/>
            <person name="Kalinowski J."/>
            <person name="Ruckert C."/>
        </authorList>
    </citation>
    <scope>NUCLEOTIDE SEQUENCE</scope>
    <source>
        <strain evidence="5">KCTC 22169</strain>
    </source>
</reference>
<proteinExistence type="predicted"/>
<dbReference type="PANTHER" id="PTHR46796">
    <property type="entry name" value="HTH-TYPE TRANSCRIPTIONAL ACTIVATOR RHAS-RELATED"/>
    <property type="match status" value="1"/>
</dbReference>
<dbReference type="PANTHER" id="PTHR46796:SF14">
    <property type="entry name" value="TRANSCRIPTIONAL REGULATORY PROTEIN"/>
    <property type="match status" value="1"/>
</dbReference>
<dbReference type="InterPro" id="IPR050204">
    <property type="entry name" value="AraC_XylS_family_regulators"/>
</dbReference>
<dbReference type="AlphaFoldDB" id="A0A918K269"/>
<comment type="caution">
    <text evidence="5">The sequence shown here is derived from an EMBL/GenBank/DDBJ whole genome shotgun (WGS) entry which is preliminary data.</text>
</comment>
<evidence type="ECO:0000313" key="5">
    <source>
        <dbReference type="EMBL" id="GGX42674.1"/>
    </source>
</evidence>
<dbReference type="GO" id="GO:0003700">
    <property type="term" value="F:DNA-binding transcription factor activity"/>
    <property type="evidence" value="ECO:0007669"/>
    <property type="project" value="InterPro"/>
</dbReference>
<dbReference type="Gene3D" id="1.10.10.60">
    <property type="entry name" value="Homeodomain-like"/>
    <property type="match status" value="2"/>
</dbReference>
<dbReference type="EMBL" id="BMXR01000002">
    <property type="protein sequence ID" value="GGX42674.1"/>
    <property type="molecule type" value="Genomic_DNA"/>
</dbReference>